<feature type="region of interest" description="Disordered" evidence="7">
    <location>
        <begin position="1401"/>
        <end position="1502"/>
    </location>
</feature>
<feature type="compositionally biased region" description="Low complexity" evidence="7">
    <location>
        <begin position="385"/>
        <end position="407"/>
    </location>
</feature>
<evidence type="ECO:0000259" key="9">
    <source>
        <dbReference type="PROSITE" id="PS50039"/>
    </source>
</evidence>
<dbReference type="EMBL" id="JAAAJA010000371">
    <property type="protein sequence ID" value="KAG0255014.1"/>
    <property type="molecule type" value="Genomic_DNA"/>
</dbReference>
<evidence type="ECO:0000256" key="7">
    <source>
        <dbReference type="SAM" id="MobiDB-lite"/>
    </source>
</evidence>
<feature type="domain" description="FHA" evidence="8">
    <location>
        <begin position="102"/>
        <end position="157"/>
    </location>
</feature>
<dbReference type="GO" id="GO:0000981">
    <property type="term" value="F:DNA-binding transcription factor activity, RNA polymerase II-specific"/>
    <property type="evidence" value="ECO:0007669"/>
    <property type="project" value="TreeGrafter"/>
</dbReference>
<dbReference type="InterPro" id="IPR008984">
    <property type="entry name" value="SMAD_FHA_dom_sf"/>
</dbReference>
<feature type="region of interest" description="Disordered" evidence="7">
    <location>
        <begin position="2089"/>
        <end position="2222"/>
    </location>
</feature>
<dbReference type="PROSITE" id="PS50006">
    <property type="entry name" value="FHA_DOMAIN"/>
    <property type="match status" value="1"/>
</dbReference>
<feature type="compositionally biased region" description="Low complexity" evidence="7">
    <location>
        <begin position="2130"/>
        <end position="2143"/>
    </location>
</feature>
<evidence type="ECO:0000259" key="8">
    <source>
        <dbReference type="PROSITE" id="PS50006"/>
    </source>
</evidence>
<keyword evidence="3 6" id="KW-0238">DNA-binding</keyword>
<dbReference type="SMART" id="SM00339">
    <property type="entry name" value="FH"/>
    <property type="match status" value="1"/>
</dbReference>
<dbReference type="Gene3D" id="1.10.10.10">
    <property type="entry name" value="Winged helix-like DNA-binding domain superfamily/Winged helix DNA-binding domain"/>
    <property type="match status" value="1"/>
</dbReference>
<dbReference type="SUPFAM" id="SSF46785">
    <property type="entry name" value="Winged helix' DNA-binding domain"/>
    <property type="match status" value="1"/>
</dbReference>
<evidence type="ECO:0000313" key="10">
    <source>
        <dbReference type="EMBL" id="KAG0255014.1"/>
    </source>
</evidence>
<reference evidence="10" key="1">
    <citation type="journal article" date="2020" name="Fungal Divers.">
        <title>Resolving the Mortierellaceae phylogeny through synthesis of multi-gene phylogenetics and phylogenomics.</title>
        <authorList>
            <person name="Vandepol N."/>
            <person name="Liber J."/>
            <person name="Desiro A."/>
            <person name="Na H."/>
            <person name="Kennedy M."/>
            <person name="Barry K."/>
            <person name="Grigoriev I.V."/>
            <person name="Miller A.N."/>
            <person name="O'Donnell K."/>
            <person name="Stajich J.E."/>
            <person name="Bonito G."/>
        </authorList>
    </citation>
    <scope>NUCLEOTIDE SEQUENCE</scope>
    <source>
        <strain evidence="10">KOD948</strain>
    </source>
</reference>
<comment type="caution">
    <text evidence="10">The sequence shown here is derived from an EMBL/GenBank/DDBJ whole genome shotgun (WGS) entry which is preliminary data.</text>
</comment>
<dbReference type="Proteomes" id="UP000726737">
    <property type="component" value="Unassembled WGS sequence"/>
</dbReference>
<evidence type="ECO:0000256" key="2">
    <source>
        <dbReference type="ARBA" id="ARBA00023015"/>
    </source>
</evidence>
<feature type="region of interest" description="Disordered" evidence="7">
    <location>
        <begin position="1941"/>
        <end position="2002"/>
    </location>
</feature>
<feature type="region of interest" description="Disordered" evidence="7">
    <location>
        <begin position="652"/>
        <end position="704"/>
    </location>
</feature>
<feature type="compositionally biased region" description="Polar residues" evidence="7">
    <location>
        <begin position="236"/>
        <end position="247"/>
    </location>
</feature>
<dbReference type="InterPro" id="IPR000253">
    <property type="entry name" value="FHA_dom"/>
</dbReference>
<feature type="compositionally biased region" description="Polar residues" evidence="7">
    <location>
        <begin position="2164"/>
        <end position="2190"/>
    </location>
</feature>
<dbReference type="PROSITE" id="PS00657">
    <property type="entry name" value="FORK_HEAD_1"/>
    <property type="match status" value="1"/>
</dbReference>
<feature type="region of interest" description="Disordered" evidence="7">
    <location>
        <begin position="2021"/>
        <end position="2065"/>
    </location>
</feature>
<feature type="compositionally biased region" description="Low complexity" evidence="7">
    <location>
        <begin position="652"/>
        <end position="661"/>
    </location>
</feature>
<feature type="compositionally biased region" description="Basic and acidic residues" evidence="7">
    <location>
        <begin position="2036"/>
        <end position="2045"/>
    </location>
</feature>
<keyword evidence="2" id="KW-0805">Transcription regulation</keyword>
<dbReference type="GO" id="GO:0005634">
    <property type="term" value="C:nucleus"/>
    <property type="evidence" value="ECO:0007669"/>
    <property type="project" value="UniProtKB-SubCell"/>
</dbReference>
<feature type="compositionally biased region" description="Polar residues" evidence="7">
    <location>
        <begin position="2101"/>
        <end position="2129"/>
    </location>
</feature>
<feature type="compositionally biased region" description="Polar residues" evidence="7">
    <location>
        <begin position="595"/>
        <end position="614"/>
    </location>
</feature>
<feature type="compositionally biased region" description="Polar residues" evidence="7">
    <location>
        <begin position="208"/>
        <end position="227"/>
    </location>
</feature>
<feature type="region of interest" description="Disordered" evidence="7">
    <location>
        <begin position="192"/>
        <end position="252"/>
    </location>
</feature>
<keyword evidence="5 6" id="KW-0539">Nucleus</keyword>
<dbReference type="InterPro" id="IPR018122">
    <property type="entry name" value="TF_fork_head_CS_1"/>
</dbReference>
<dbReference type="PROSITE" id="PS50039">
    <property type="entry name" value="FORK_HEAD_3"/>
    <property type="match status" value="1"/>
</dbReference>
<feature type="domain" description="Fork-head" evidence="9">
    <location>
        <begin position="253"/>
        <end position="347"/>
    </location>
</feature>
<feature type="compositionally biased region" description="Basic and acidic residues" evidence="7">
    <location>
        <begin position="2054"/>
        <end position="2063"/>
    </location>
</feature>
<feature type="compositionally biased region" description="Low complexity" evidence="7">
    <location>
        <begin position="571"/>
        <end position="594"/>
    </location>
</feature>
<feature type="region of interest" description="Disordered" evidence="7">
    <location>
        <begin position="571"/>
        <end position="614"/>
    </location>
</feature>
<evidence type="ECO:0000256" key="3">
    <source>
        <dbReference type="ARBA" id="ARBA00023125"/>
    </source>
</evidence>
<dbReference type="Gene3D" id="2.60.200.20">
    <property type="match status" value="1"/>
</dbReference>
<dbReference type="PROSITE" id="PS00658">
    <property type="entry name" value="FORK_HEAD_2"/>
    <property type="match status" value="1"/>
</dbReference>
<dbReference type="Pfam" id="PF00250">
    <property type="entry name" value="Forkhead"/>
    <property type="match status" value="1"/>
</dbReference>
<dbReference type="InterPro" id="IPR030456">
    <property type="entry name" value="TF_fork_head_CS_2"/>
</dbReference>
<dbReference type="CDD" id="cd22701">
    <property type="entry name" value="FHA_FKH1-like"/>
    <property type="match status" value="1"/>
</dbReference>
<comment type="subcellular location">
    <subcellularLocation>
        <location evidence="1 6">Nucleus</location>
    </subcellularLocation>
</comment>
<evidence type="ECO:0000256" key="5">
    <source>
        <dbReference type="ARBA" id="ARBA00023242"/>
    </source>
</evidence>
<dbReference type="PANTHER" id="PTHR45881:SF1">
    <property type="entry name" value="FORK HEAD PROTEIN HOMOLOG 2"/>
    <property type="match status" value="1"/>
</dbReference>
<protein>
    <submittedName>
        <fullName evidence="10">Pre-rRNA-processing protein fhl1</fullName>
    </submittedName>
</protein>
<dbReference type="GO" id="GO:0000978">
    <property type="term" value="F:RNA polymerase II cis-regulatory region sequence-specific DNA binding"/>
    <property type="evidence" value="ECO:0007669"/>
    <property type="project" value="TreeGrafter"/>
</dbReference>
<evidence type="ECO:0000256" key="1">
    <source>
        <dbReference type="ARBA" id="ARBA00004123"/>
    </source>
</evidence>
<dbReference type="Pfam" id="PF00498">
    <property type="entry name" value="FHA"/>
    <property type="match status" value="1"/>
</dbReference>
<dbReference type="SUPFAM" id="SSF49879">
    <property type="entry name" value="SMAD/FHA domain"/>
    <property type="match status" value="1"/>
</dbReference>
<feature type="compositionally biased region" description="Low complexity" evidence="7">
    <location>
        <begin position="1474"/>
        <end position="1486"/>
    </location>
</feature>
<dbReference type="PANTHER" id="PTHR45881">
    <property type="entry name" value="CHECKPOINT SUPPRESSOR 1-LIKE, ISOFORM A-RELATED"/>
    <property type="match status" value="1"/>
</dbReference>
<keyword evidence="11" id="KW-1185">Reference proteome</keyword>
<proteinExistence type="predicted"/>
<feature type="compositionally biased region" description="Polar residues" evidence="7">
    <location>
        <begin position="408"/>
        <end position="433"/>
    </location>
</feature>
<keyword evidence="4" id="KW-0804">Transcription</keyword>
<sequence>MDEATLAAELLADKFNTQGQTQATHLSHLQYLPETEQTHVIVPTGVAYQNMAEVTYIQHTDNNLATSTTVPPTQGELSSEPVQAYAKLEGDSFCYYIRTLQVTFGRKASSSDQVDIHLGPTKAISRQHARLFYNFTTQRFEMTVFGKNGAFVNEQFVEKGVTVPLENRTKIQIGEVSFSFLLPKIETEDLAQDPSLEQSPPQGVAGSIQGNESSGANTAVVNSTMNRGSIAKESSRASTEQFDSSEYSSKDTKPPFSYASLIAQAINSTQSRKLTLNGIYNHITNHYPYYQMAQNGWQNSIRHNLSLNKAFVKVPRSDSEPGKGAFWTIDQSCESQFANGVYKRNRRAISSKPGVIRTRSDSESPLDQSDKPRKRINTGAESSATSSTLHQQHQAQSSQPAQPQLSQPKTPQGSQSPAANTTSTGGSVASPLQQTPGLSAAQLAALTQSITAAAKEGNQAALASALIAAANASGIPGGLAASLPATARALAAHLQQQQQLQQQQLQQQQQQVSTKTSAESPQASASTSLSAQLVSNLQAVASTSAQLPNPVTSASASTASSSPALAIPTPASSVLGAPSPSGSASLQSTGSSVTGQMSTSTAMNDSTTSSIPNLTSASAQQSPIAQLVAAAQAQARAQALAQQQQLQQQQQQQQQQPQQQEQKQEHSQPQSPLQVAADAEAPQATTQDSAMSTSNTAVSSAAMPSVPEDGMEAWKAVYSPSSRPQLTNSLTTGPLVLLDTTHGSPSLNTFDSHTATLNSRAVLHGDEQSSHSVSGTPVILADQDAPDVASLSLRLNESLGTGFTPGPPVHLRVSIAVDPVQHYEKLAKGKTRMVLVLTALEQLPDHHQVWGCMDGHFVKTLPLQIQGNFQMIGFTLLVVPPPNASSKLLAAFPTLEGLLPWAETSVAIEHFVAGSSGSQFSTRLMEIPLLPDADRRKRKQTAATLSIVVEEALPKIPFPKVIAEQSRIGSSFSQTYHGHTDRGTVVFAREHLYESQMAFTLPIKLMQLLAQDERRVLEELEREPWVSLSDMIHAVPLDHRPNPMTRGTSFMETLRRGVTKPSLADKEYSLKLARARQIGLAEEDSRLQKLLRQQISAHRNIEVFYEEMALKLEQKLKENMETGQGPFRRSPEKKEGSVQWVPINCCVQELLVEDDGFRVNYQSTTCGAPAAHSAGFGRMSSLEDSANMPSFGTYWDKNERGKTLLSDFNALQDVLSGSFDVFTSLLASDNTPSRTQVEPLIKEMQFLKDEIVSSGTILLQDYLTPLSTEGTARYVCWEIEDLVARLSVANICIDDPQRQDLVLEPSSKELTHCRRSIKDVLGYAKDLSSFMAIAIQHECLVTDAALVATPEWISDKKSRECCYSQLLTMLATSFSALLEDWWTNMVTALQECDDIRRQQEDRCRSESRNPLPQEMALIDEEEEGSCKQGDAAGLRDRVQGQDHGSPKEPHVIPSHTDRQNGRASRDPQRPSFRSTVSNASSASTTSQRHGRSGSHSRPKSFYRNPLEGAPYASIQNDLFWDQLLNLGWLAQIESLLSTQGNELGMLLDYAQAIRDVQGSVTIGFHALPLSPASLSITPTSASSTVPPMSAVETGDDSVQISGRRGQITLTFGLNPLKFSLLPESLKTCASKIRVLPVLFTQGINEMQVLSDLTSKSSVQKSINEAGLLQMQTYVSGYQAWLHQRPAMQEFKERPCRMKKRSIVCNGETLVTNLLSELEAVVLGTASQKFFGSKGSKASGILECAEALCRAVGQIKMPSGLEKSNVATSKPTSSRVSEQDHHQPVDTMLDNTHDHPNYLGSSRALPLSSLWVTSHIVSCKSAKDRTSMAVTLSQANLLRSRHGIQTRTKQNREDDYKAILDAMRSEIGVRIKNVERNLKLGDFAMDLLWISAFGSPPPQHHPALTTNVPITPCQDSYLKPEAMDAITFVRSLLPEAARPIGSSNQNVAHSEAAGSVGSSWNRQGELVNDDGTPEHTHNTDLSRSVSNASSGSDRPPPPPMRLIKASSSAALAPVVTMDTNIQRSDHHPTIPGNQHDPLPEQLEHEQGQGQLQEQRPGENAEEGHYTSFPDAFDEPMLAVRLARSLGLDSLRGRSSLPDVTSRDQPTSPTVQSHSQLPSSPISQTGMFPSTSWSSQQQLGSGQQSPMNSPPSRHFALLGLGLGSTPKANSLPTEPSVASATTSDCQRTNSPQHGRPHMQPHLLSPTSVSAPTSNASTSTPPIKKGKFSFNKVQLKFMPKVYRPPSRMITDLLET</sequence>
<name>A0A9P6PVN9_9FUNG</name>
<dbReference type="SMART" id="SM00240">
    <property type="entry name" value="FHA"/>
    <property type="match status" value="1"/>
</dbReference>
<dbReference type="CDD" id="cd20026">
    <property type="entry name" value="FH_FOXK"/>
    <property type="match status" value="1"/>
</dbReference>
<feature type="compositionally biased region" description="Basic and acidic residues" evidence="7">
    <location>
        <begin position="1433"/>
        <end position="1468"/>
    </location>
</feature>
<evidence type="ECO:0000313" key="11">
    <source>
        <dbReference type="Proteomes" id="UP000726737"/>
    </source>
</evidence>
<gene>
    <name evidence="10" type="primary">FHL1_1</name>
    <name evidence="10" type="ORF">BG011_005393</name>
</gene>
<evidence type="ECO:0000256" key="6">
    <source>
        <dbReference type="PROSITE-ProRule" id="PRU00089"/>
    </source>
</evidence>
<dbReference type="InterPro" id="IPR036388">
    <property type="entry name" value="WH-like_DNA-bd_sf"/>
</dbReference>
<dbReference type="FunFam" id="1.10.10.10:FF:000030">
    <property type="entry name" value="Forkhead box protein K2"/>
    <property type="match status" value="1"/>
</dbReference>
<dbReference type="PRINTS" id="PR00053">
    <property type="entry name" value="FORKHEAD"/>
</dbReference>
<organism evidence="10 11">
    <name type="scientific">Mortierella polycephala</name>
    <dbReference type="NCBI Taxonomy" id="41804"/>
    <lineage>
        <taxon>Eukaryota</taxon>
        <taxon>Fungi</taxon>
        <taxon>Fungi incertae sedis</taxon>
        <taxon>Mucoromycota</taxon>
        <taxon>Mortierellomycotina</taxon>
        <taxon>Mortierellomycetes</taxon>
        <taxon>Mortierellales</taxon>
        <taxon>Mortierellaceae</taxon>
        <taxon>Mortierella</taxon>
    </lineage>
</organism>
<dbReference type="InterPro" id="IPR001766">
    <property type="entry name" value="Fork_head_dom"/>
</dbReference>
<evidence type="ECO:0000256" key="4">
    <source>
        <dbReference type="ARBA" id="ARBA00023163"/>
    </source>
</evidence>
<feature type="region of interest" description="Disordered" evidence="7">
    <location>
        <begin position="1761"/>
        <end position="1780"/>
    </location>
</feature>
<dbReference type="OrthoDB" id="159395at2759"/>
<feature type="compositionally biased region" description="Polar residues" evidence="7">
    <location>
        <begin position="1980"/>
        <end position="1991"/>
    </location>
</feature>
<dbReference type="InterPro" id="IPR036390">
    <property type="entry name" value="WH_DNA-bd_sf"/>
</dbReference>
<feature type="region of interest" description="Disordered" evidence="7">
    <location>
        <begin position="350"/>
        <end position="433"/>
    </location>
</feature>
<feature type="DNA-binding region" description="Fork-head" evidence="6">
    <location>
        <begin position="253"/>
        <end position="347"/>
    </location>
</feature>
<feature type="compositionally biased region" description="Basic residues" evidence="7">
    <location>
        <begin position="1488"/>
        <end position="1500"/>
    </location>
</feature>
<accession>A0A9P6PVN9</accession>
<feature type="compositionally biased region" description="Polar residues" evidence="7">
    <location>
        <begin position="1764"/>
        <end position="1775"/>
    </location>
</feature>
<feature type="compositionally biased region" description="Polar residues" evidence="7">
    <location>
        <begin position="683"/>
        <end position="699"/>
    </location>
</feature>
<feature type="compositionally biased region" description="Low complexity" evidence="7">
    <location>
        <begin position="2202"/>
        <end position="2219"/>
    </location>
</feature>